<dbReference type="GO" id="GO:0046872">
    <property type="term" value="F:metal ion binding"/>
    <property type="evidence" value="ECO:0007669"/>
    <property type="project" value="UniProtKB-KW"/>
</dbReference>
<keyword evidence="7" id="KW-1185">Reference proteome</keyword>
<comment type="cofactor">
    <cofactor evidence="2">
        <name>Fe cation</name>
        <dbReference type="ChEBI" id="CHEBI:24875"/>
    </cofactor>
    <text evidence="2">Binds 1 Fe cation per subunit.</text>
</comment>
<feature type="domain" description="Quercetin 2,3-dioxygenase C-terminal cupin" evidence="5">
    <location>
        <begin position="152"/>
        <end position="231"/>
    </location>
</feature>
<accession>A0A7W4WAM8</accession>
<evidence type="ECO:0000256" key="2">
    <source>
        <dbReference type="PIRSR" id="PIRSR006232-1"/>
    </source>
</evidence>
<feature type="domain" description="Pirin N-terminal" evidence="4">
    <location>
        <begin position="8"/>
        <end position="119"/>
    </location>
</feature>
<comment type="similarity">
    <text evidence="1 3">Belongs to the pirin family.</text>
</comment>
<feature type="binding site" evidence="2">
    <location>
        <position position="103"/>
    </location>
    <ligand>
        <name>Fe cation</name>
        <dbReference type="ChEBI" id="CHEBI:24875"/>
    </ligand>
</feature>
<evidence type="ECO:0008006" key="8">
    <source>
        <dbReference type="Google" id="ProtNLM"/>
    </source>
</evidence>
<dbReference type="InterPro" id="IPR014710">
    <property type="entry name" value="RmlC-like_jellyroll"/>
</dbReference>
<evidence type="ECO:0000256" key="3">
    <source>
        <dbReference type="RuleBase" id="RU003457"/>
    </source>
</evidence>
<gene>
    <name evidence="6" type="ORF">FHS09_000894</name>
</gene>
<dbReference type="EMBL" id="JACHWZ010000003">
    <property type="protein sequence ID" value="MBB3060081.1"/>
    <property type="molecule type" value="Genomic_DNA"/>
</dbReference>
<evidence type="ECO:0000259" key="4">
    <source>
        <dbReference type="Pfam" id="PF02678"/>
    </source>
</evidence>
<dbReference type="Proteomes" id="UP000535937">
    <property type="component" value="Unassembled WGS sequence"/>
</dbReference>
<dbReference type="InterPro" id="IPR011051">
    <property type="entry name" value="RmlC_Cupin_sf"/>
</dbReference>
<reference evidence="6 7" key="1">
    <citation type="submission" date="2020-08" db="EMBL/GenBank/DDBJ databases">
        <title>Genomic Encyclopedia of Type Strains, Phase III (KMG-III): the genomes of soil and plant-associated and newly described type strains.</title>
        <authorList>
            <person name="Whitman W."/>
        </authorList>
    </citation>
    <scope>NUCLEOTIDE SEQUENCE [LARGE SCALE GENOMIC DNA]</scope>
    <source>
        <strain evidence="6 7">CECT 8799</strain>
    </source>
</reference>
<dbReference type="PIRSF" id="PIRSF006232">
    <property type="entry name" value="Pirin"/>
    <property type="match status" value="1"/>
</dbReference>
<dbReference type="AlphaFoldDB" id="A0A7W4WAM8"/>
<organism evidence="6 7">
    <name type="scientific">Microbulbifer rhizosphaerae</name>
    <dbReference type="NCBI Taxonomy" id="1562603"/>
    <lineage>
        <taxon>Bacteria</taxon>
        <taxon>Pseudomonadati</taxon>
        <taxon>Pseudomonadota</taxon>
        <taxon>Gammaproteobacteria</taxon>
        <taxon>Cellvibrionales</taxon>
        <taxon>Microbulbiferaceae</taxon>
        <taxon>Microbulbifer</taxon>
    </lineage>
</organism>
<feature type="binding site" evidence="2">
    <location>
        <position position="59"/>
    </location>
    <ligand>
        <name>Fe cation</name>
        <dbReference type="ChEBI" id="CHEBI:24875"/>
    </ligand>
</feature>
<keyword evidence="2" id="KW-0479">Metal-binding</keyword>
<evidence type="ECO:0000256" key="1">
    <source>
        <dbReference type="ARBA" id="ARBA00008416"/>
    </source>
</evidence>
<evidence type="ECO:0000313" key="6">
    <source>
        <dbReference type="EMBL" id="MBB3060081.1"/>
    </source>
</evidence>
<name>A0A7W4WAM8_9GAMM</name>
<dbReference type="InterPro" id="IPR041602">
    <property type="entry name" value="Quercetinase_C"/>
</dbReference>
<dbReference type="PANTHER" id="PTHR43212">
    <property type="entry name" value="QUERCETIN 2,3-DIOXYGENASE"/>
    <property type="match status" value="1"/>
</dbReference>
<dbReference type="CDD" id="cd02910">
    <property type="entry name" value="cupin_Yhhw_N"/>
    <property type="match status" value="1"/>
</dbReference>
<feature type="binding site" evidence="2">
    <location>
        <position position="57"/>
    </location>
    <ligand>
        <name>Fe cation</name>
        <dbReference type="ChEBI" id="CHEBI:24875"/>
    </ligand>
</feature>
<dbReference type="Gene3D" id="2.60.120.10">
    <property type="entry name" value="Jelly Rolls"/>
    <property type="match status" value="2"/>
</dbReference>
<dbReference type="PANTHER" id="PTHR43212:SF3">
    <property type="entry name" value="QUERCETIN 2,3-DIOXYGENASE"/>
    <property type="match status" value="1"/>
</dbReference>
<evidence type="ECO:0000313" key="7">
    <source>
        <dbReference type="Proteomes" id="UP000535937"/>
    </source>
</evidence>
<dbReference type="RefSeq" id="WP_183457123.1">
    <property type="nucleotide sequence ID" value="NZ_JACHWZ010000003.1"/>
</dbReference>
<comment type="caution">
    <text evidence="6">The sequence shown here is derived from an EMBL/GenBank/DDBJ whole genome shotgun (WGS) entry which is preliminary data.</text>
</comment>
<evidence type="ECO:0000259" key="5">
    <source>
        <dbReference type="Pfam" id="PF17954"/>
    </source>
</evidence>
<dbReference type="InterPro" id="IPR012093">
    <property type="entry name" value="Pirin"/>
</dbReference>
<keyword evidence="2" id="KW-0408">Iron</keyword>
<proteinExistence type="inferred from homology"/>
<protein>
    <recommendedName>
        <fullName evidence="8">Pirin N-terminal domain-containing protein</fullName>
    </recommendedName>
</protein>
<dbReference type="Pfam" id="PF17954">
    <property type="entry name" value="Pirin_C_2"/>
    <property type="match status" value="1"/>
</dbReference>
<sequence length="232" mass="25981">MIQIRKANERGSTKVDWLNSRHTFSFGHYYDPQYMGFRTLRVINEDRVIPGGGFEAHSHRDMEIISYVLSGALEHKDNLGNGSVVRPGEVQRMSAGTGISHSEFNHSKSEGVHFLQIWIEPGCAGLNPGYEQKVFAAEDRLGCFQLVGDQFGSEGAVTIHQDVRFYLGKMLPEQDLEQQLTDNRYAWIQVLCGDVTLFGHRLESGDGVAVSGEHKLELHSDRGAELMLFDLA</sequence>
<feature type="binding site" evidence="2">
    <location>
        <position position="101"/>
    </location>
    <ligand>
        <name>Fe cation</name>
        <dbReference type="ChEBI" id="CHEBI:24875"/>
    </ligand>
</feature>
<dbReference type="InterPro" id="IPR003829">
    <property type="entry name" value="Pirin_N_dom"/>
</dbReference>
<dbReference type="SUPFAM" id="SSF51182">
    <property type="entry name" value="RmlC-like cupins"/>
    <property type="match status" value="1"/>
</dbReference>
<dbReference type="Pfam" id="PF02678">
    <property type="entry name" value="Pirin"/>
    <property type="match status" value="1"/>
</dbReference>